<comment type="caution">
    <text evidence="3">The sequence shown here is derived from an EMBL/GenBank/DDBJ whole genome shotgun (WGS) entry which is preliminary data.</text>
</comment>
<feature type="domain" description="Gfo/Idh/MocA-like oxidoreductase N-terminal" evidence="1">
    <location>
        <begin position="3"/>
        <end position="123"/>
    </location>
</feature>
<dbReference type="Pfam" id="PF02894">
    <property type="entry name" value="GFO_IDH_MocA_C"/>
    <property type="match status" value="1"/>
</dbReference>
<sequence length="332" mass="37693">MKKFALIGAAGYIAPRHLRAIKETGNTLVAALDTFDSVGIIDSFFPKAAFFVEFERFDRHVEKLRRLEQQIDFVSICSPNYLHDAHIRFGLRNHASVICEKPLVLNPWNIDALLDIQRESNQRAFSILQLRLHPSIIALKKKVERSPPAEVFDVDLTYITSRGNWYYTSWKGDITKSGGIATNIGVHFYDMLAWVFGEVKTNVVHQHTHDRAAGYLEFAKARVRWFLSISNQTLPAHISEKGQTTYRSITLDGEEIEFSDGFMDLHTASYQHILAGNGFGIEEARTSIEIVHAIRTAKISPLLGDYHPLVKLPLTKHPFLRSQPVLKVEDIV</sequence>
<reference evidence="3" key="1">
    <citation type="submission" date="2021-04" db="EMBL/GenBank/DDBJ databases">
        <authorList>
            <person name="Rodrigo-Torres L."/>
            <person name="Arahal R. D."/>
            <person name="Lucena T."/>
        </authorList>
    </citation>
    <scope>NUCLEOTIDE SEQUENCE</scope>
    <source>
        <strain evidence="3">CECT 9275</strain>
    </source>
</reference>
<dbReference type="InterPro" id="IPR036291">
    <property type="entry name" value="NAD(P)-bd_dom_sf"/>
</dbReference>
<organism evidence="3 4">
    <name type="scientific">Dyadobacter helix</name>
    <dbReference type="NCBI Taxonomy" id="2822344"/>
    <lineage>
        <taxon>Bacteria</taxon>
        <taxon>Pseudomonadati</taxon>
        <taxon>Bacteroidota</taxon>
        <taxon>Cytophagia</taxon>
        <taxon>Cytophagales</taxon>
        <taxon>Spirosomataceae</taxon>
        <taxon>Dyadobacter</taxon>
    </lineage>
</organism>
<feature type="domain" description="Gfo/Idh/MocA-like oxidoreductase C-terminal" evidence="2">
    <location>
        <begin position="152"/>
        <end position="228"/>
    </location>
</feature>
<evidence type="ECO:0000313" key="3">
    <source>
        <dbReference type="EMBL" id="CAG4999756.1"/>
    </source>
</evidence>
<keyword evidence="3" id="KW-0560">Oxidoreductase</keyword>
<dbReference type="GO" id="GO:0016491">
    <property type="term" value="F:oxidoreductase activity"/>
    <property type="evidence" value="ECO:0007669"/>
    <property type="project" value="UniProtKB-KW"/>
</dbReference>
<name>A0A916N5S8_9BACT</name>
<dbReference type="Pfam" id="PF01408">
    <property type="entry name" value="GFO_IDH_MocA"/>
    <property type="match status" value="1"/>
</dbReference>
<dbReference type="SUPFAM" id="SSF51735">
    <property type="entry name" value="NAD(P)-binding Rossmann-fold domains"/>
    <property type="match status" value="1"/>
</dbReference>
<dbReference type="EMBL" id="CAJRAF010000002">
    <property type="protein sequence ID" value="CAG4999756.1"/>
    <property type="molecule type" value="Genomic_DNA"/>
</dbReference>
<dbReference type="InterPro" id="IPR004104">
    <property type="entry name" value="Gfo/Idh/MocA-like_OxRdtase_C"/>
</dbReference>
<dbReference type="Gene3D" id="3.30.360.10">
    <property type="entry name" value="Dihydrodipicolinate Reductase, domain 2"/>
    <property type="match status" value="1"/>
</dbReference>
<evidence type="ECO:0000313" key="4">
    <source>
        <dbReference type="Proteomes" id="UP000680038"/>
    </source>
</evidence>
<dbReference type="InterPro" id="IPR000683">
    <property type="entry name" value="Gfo/Idh/MocA-like_OxRdtase_N"/>
</dbReference>
<dbReference type="AlphaFoldDB" id="A0A916N5S8"/>
<dbReference type="GO" id="GO:0000166">
    <property type="term" value="F:nucleotide binding"/>
    <property type="evidence" value="ECO:0007669"/>
    <property type="project" value="InterPro"/>
</dbReference>
<dbReference type="InterPro" id="IPR052515">
    <property type="entry name" value="Gfo/Idh/MocA_Oxidoreductase"/>
</dbReference>
<dbReference type="Gene3D" id="3.40.50.720">
    <property type="entry name" value="NAD(P)-binding Rossmann-like Domain"/>
    <property type="match status" value="1"/>
</dbReference>
<accession>A0A916N5S8</accession>
<evidence type="ECO:0000259" key="1">
    <source>
        <dbReference type="Pfam" id="PF01408"/>
    </source>
</evidence>
<dbReference type="PANTHER" id="PTHR43249">
    <property type="entry name" value="UDP-N-ACETYL-2-AMINO-2-DEOXY-D-GLUCURONATE OXIDASE"/>
    <property type="match status" value="1"/>
</dbReference>
<dbReference type="SUPFAM" id="SSF55347">
    <property type="entry name" value="Glyceraldehyde-3-phosphate dehydrogenase-like, C-terminal domain"/>
    <property type="match status" value="1"/>
</dbReference>
<gene>
    <name evidence="3" type="primary">wbpB</name>
    <name evidence="3" type="ORF">DYBT9275_02297</name>
</gene>
<protein>
    <submittedName>
        <fullName evidence="3">UDP-N-acetyl-2-amino-2-deoxy-D-glucuronate oxidase</fullName>
        <ecNumber evidence="3">1.1.1.335</ecNumber>
    </submittedName>
</protein>
<evidence type="ECO:0000259" key="2">
    <source>
        <dbReference type="Pfam" id="PF02894"/>
    </source>
</evidence>
<dbReference type="PANTHER" id="PTHR43249:SF1">
    <property type="entry name" value="D-GLUCOSIDE 3-DEHYDROGENASE"/>
    <property type="match status" value="1"/>
</dbReference>
<dbReference type="RefSeq" id="WP_215238946.1">
    <property type="nucleotide sequence ID" value="NZ_CAJRAF010000002.1"/>
</dbReference>
<dbReference type="Proteomes" id="UP000680038">
    <property type="component" value="Unassembled WGS sequence"/>
</dbReference>
<keyword evidence="4" id="KW-1185">Reference proteome</keyword>
<proteinExistence type="predicted"/>
<dbReference type="EC" id="1.1.1.335" evidence="3"/>